<comment type="caution">
    <text evidence="2">The sequence shown here is derived from an EMBL/GenBank/DDBJ whole genome shotgun (WGS) entry which is preliminary data.</text>
</comment>
<reference evidence="3" key="1">
    <citation type="submission" date="2018-06" db="EMBL/GenBank/DDBJ databases">
        <authorList>
            <person name="Feng T."/>
            <person name="Jeon C.O."/>
        </authorList>
    </citation>
    <scope>NUCLEOTIDE SEQUENCE [LARGE SCALE GENOMIC DNA]</scope>
    <source>
        <strain evidence="3">S23</strain>
    </source>
</reference>
<accession>A0A370NQS2</accession>
<organism evidence="2 3">
    <name type="scientific">Cupriavidus lacunae</name>
    <dbReference type="NCBI Taxonomy" id="2666307"/>
    <lineage>
        <taxon>Bacteria</taxon>
        <taxon>Pseudomonadati</taxon>
        <taxon>Pseudomonadota</taxon>
        <taxon>Betaproteobacteria</taxon>
        <taxon>Burkholderiales</taxon>
        <taxon>Burkholderiaceae</taxon>
        <taxon>Cupriavidus</taxon>
    </lineage>
</organism>
<dbReference type="EMBL" id="QKWJ01000032">
    <property type="protein sequence ID" value="RDK07967.1"/>
    <property type="molecule type" value="Genomic_DNA"/>
</dbReference>
<dbReference type="InterPro" id="IPR025178">
    <property type="entry name" value="Lnb_N"/>
</dbReference>
<evidence type="ECO:0000313" key="3">
    <source>
        <dbReference type="Proteomes" id="UP000255165"/>
    </source>
</evidence>
<dbReference type="InterPro" id="IPR010297">
    <property type="entry name" value="DUF900_hydrolase"/>
</dbReference>
<evidence type="ECO:0000259" key="1">
    <source>
        <dbReference type="Pfam" id="PF13387"/>
    </source>
</evidence>
<dbReference type="Proteomes" id="UP000255165">
    <property type="component" value="Unassembled WGS sequence"/>
</dbReference>
<dbReference type="Pfam" id="PF05990">
    <property type="entry name" value="DUF900"/>
    <property type="match status" value="1"/>
</dbReference>
<dbReference type="Pfam" id="PF13387">
    <property type="entry name" value="Lnb_N"/>
    <property type="match status" value="1"/>
</dbReference>
<dbReference type="RefSeq" id="WP_115213686.1">
    <property type="nucleotide sequence ID" value="NZ_QKWJ01000032.1"/>
</dbReference>
<gene>
    <name evidence="2" type="ORF">DN412_22940</name>
</gene>
<dbReference type="AlphaFoldDB" id="A0A370NQS2"/>
<feature type="domain" description="Lnb N-terminal periplasmic" evidence="1">
    <location>
        <begin position="15"/>
        <end position="56"/>
    </location>
</feature>
<name>A0A370NQS2_9BURK</name>
<sequence>MQSQDERQSPQNVCTAHRYPQTERQEYSALKGFFRQYEIIYVVADEHDVVALRTKANVTGALLKPRFKIRNVVLMSPDLDFDVAAAKIFSIFYDPDIPYGKAPDPWVVFPTSKFRLTVYTSTGDKALGVGEYLMGSLRRLGRLDETQLGKEQIAASPPLAGFAAIVQITNRAGFIGHSHFLSDPAVSSDLVAVVRYGPGPCDPGRPLEEISRPYWKIPPPRAEAEYV</sequence>
<proteinExistence type="predicted"/>
<protein>
    <recommendedName>
        <fullName evidence="1">Lnb N-terminal periplasmic domain-containing protein</fullName>
    </recommendedName>
</protein>
<evidence type="ECO:0000313" key="2">
    <source>
        <dbReference type="EMBL" id="RDK07967.1"/>
    </source>
</evidence>
<keyword evidence="3" id="KW-1185">Reference proteome</keyword>